<dbReference type="AlphaFoldDB" id="A0A1M6W4S7"/>
<proteinExistence type="predicted"/>
<reference evidence="2 3" key="1">
    <citation type="submission" date="2016-11" db="EMBL/GenBank/DDBJ databases">
        <authorList>
            <person name="Jaros S."/>
            <person name="Januszkiewicz K."/>
            <person name="Wedrychowicz H."/>
        </authorList>
    </citation>
    <scope>NUCLEOTIDE SEQUENCE [LARGE SCALE GENOMIC DNA]</scope>
    <source>
        <strain evidence="2 3">KHT3</strain>
    </source>
</reference>
<dbReference type="EMBL" id="FRBD01000015">
    <property type="protein sequence ID" value="SHK88761.1"/>
    <property type="molecule type" value="Genomic_DNA"/>
</dbReference>
<organism evidence="2 3">
    <name type="scientific">Xylanibacter ruminicola</name>
    <name type="common">Prevotella ruminicola</name>
    <dbReference type="NCBI Taxonomy" id="839"/>
    <lineage>
        <taxon>Bacteria</taxon>
        <taxon>Pseudomonadati</taxon>
        <taxon>Bacteroidota</taxon>
        <taxon>Bacteroidia</taxon>
        <taxon>Bacteroidales</taxon>
        <taxon>Prevotellaceae</taxon>
        <taxon>Xylanibacter</taxon>
    </lineage>
</organism>
<evidence type="ECO:0000313" key="3">
    <source>
        <dbReference type="Proteomes" id="UP000184130"/>
    </source>
</evidence>
<keyword evidence="1" id="KW-0812">Transmembrane</keyword>
<accession>A0A1M6W4S7</accession>
<protein>
    <submittedName>
        <fullName evidence="2">Uncharacterized protein</fullName>
    </submittedName>
</protein>
<feature type="transmembrane region" description="Helical" evidence="1">
    <location>
        <begin position="21"/>
        <end position="40"/>
    </location>
</feature>
<evidence type="ECO:0000313" key="2">
    <source>
        <dbReference type="EMBL" id="SHK88761.1"/>
    </source>
</evidence>
<keyword evidence="1" id="KW-0472">Membrane</keyword>
<dbReference type="RefSeq" id="WP_139261559.1">
    <property type="nucleotide sequence ID" value="NZ_FRBD01000015.1"/>
</dbReference>
<name>A0A1M6W4S7_XYLRU</name>
<keyword evidence="1" id="KW-1133">Transmembrane helix</keyword>
<sequence>MKPSGKVELLIITQMPPFRTSWLYLVPPFTLPLGFAASLVEERYEHFLNLPNLLAKKYQNCFIPLV</sequence>
<gene>
    <name evidence="2" type="ORF">SAMN05216463_11555</name>
</gene>
<evidence type="ECO:0000256" key="1">
    <source>
        <dbReference type="SAM" id="Phobius"/>
    </source>
</evidence>
<dbReference type="Proteomes" id="UP000184130">
    <property type="component" value="Unassembled WGS sequence"/>
</dbReference>